<gene>
    <name evidence="1" type="ORF">Aco03nite_030540</name>
</gene>
<sequence length="393" mass="42483">MPLVYVHGIGNREERRAYDVANRTRDRFFRRFLPVPVVGHTEIRSPYWGEHGGVLRWKHASLPAAGLESLGAGGDFEAGIARLAAVPGAATGTLLTGTARNSMRDAVDLLFTVIDADSLDDTAADAVIAAAGALVEYCDQRERLAPAGPDRYPWLAGIKDDADLIDQLLSLAAAGGDDPEPDRESLGGRHRRYGRLRLLLRGGADRLRRAAGLPVETSIAAVRTLTGRPVSDLAGDVLTYLARRGTPDEPGPIVRAVLTDLREAAAEAGPDRPLVVVAHSMGGNIMYDLLTHFAPDLPVHTLVTVGSQVALFEELKLFRGSDPALPGPDLARIPRPAGLSRWINVVDRADLLGYRAGGVFDGVEDYVYPTSALWAHSAYFRQPHFYARLGRRL</sequence>
<dbReference type="Gene3D" id="3.40.50.1820">
    <property type="entry name" value="alpha/beta hydrolase"/>
    <property type="match status" value="1"/>
</dbReference>
<name>A0ABQ3X815_9ACTN</name>
<dbReference type="SUPFAM" id="SSF53474">
    <property type="entry name" value="alpha/beta-Hydrolases"/>
    <property type="match status" value="1"/>
</dbReference>
<dbReference type="EMBL" id="BOMG01000042">
    <property type="protein sequence ID" value="GID54650.1"/>
    <property type="molecule type" value="Genomic_DNA"/>
</dbReference>
<accession>A0ABQ3X815</accession>
<keyword evidence="2" id="KW-1185">Reference proteome</keyword>
<comment type="caution">
    <text evidence="1">The sequence shown here is derived from an EMBL/GenBank/DDBJ whole genome shotgun (WGS) entry which is preliminary data.</text>
</comment>
<dbReference type="InterPro" id="IPR029058">
    <property type="entry name" value="AB_hydrolase_fold"/>
</dbReference>
<dbReference type="Proteomes" id="UP000612282">
    <property type="component" value="Unassembled WGS sequence"/>
</dbReference>
<evidence type="ECO:0000313" key="1">
    <source>
        <dbReference type="EMBL" id="GID54650.1"/>
    </source>
</evidence>
<organism evidence="1 2">
    <name type="scientific">Actinoplanes couchii</name>
    <dbReference type="NCBI Taxonomy" id="403638"/>
    <lineage>
        <taxon>Bacteria</taxon>
        <taxon>Bacillati</taxon>
        <taxon>Actinomycetota</taxon>
        <taxon>Actinomycetes</taxon>
        <taxon>Micromonosporales</taxon>
        <taxon>Micromonosporaceae</taxon>
        <taxon>Actinoplanes</taxon>
    </lineage>
</organism>
<proteinExistence type="predicted"/>
<reference evidence="1 2" key="1">
    <citation type="submission" date="2021-01" db="EMBL/GenBank/DDBJ databases">
        <title>Whole genome shotgun sequence of Actinoplanes couchii NBRC 106145.</title>
        <authorList>
            <person name="Komaki H."/>
            <person name="Tamura T."/>
        </authorList>
    </citation>
    <scope>NUCLEOTIDE SEQUENCE [LARGE SCALE GENOMIC DNA]</scope>
    <source>
        <strain evidence="1 2">NBRC 106145</strain>
    </source>
</reference>
<dbReference type="RefSeq" id="WP_203795743.1">
    <property type="nucleotide sequence ID" value="NZ_BAAAQE010000036.1"/>
</dbReference>
<evidence type="ECO:0000313" key="2">
    <source>
        <dbReference type="Proteomes" id="UP000612282"/>
    </source>
</evidence>
<protein>
    <submittedName>
        <fullName evidence="1">Uncharacterized protein</fullName>
    </submittedName>
</protein>